<dbReference type="Gene3D" id="1.10.630.10">
    <property type="entry name" value="Cytochrome P450"/>
    <property type="match status" value="1"/>
</dbReference>
<proteinExistence type="inferred from homology"/>
<dbReference type="InterPro" id="IPR047146">
    <property type="entry name" value="Cyt_P450_E_CYP52_fungi"/>
</dbReference>
<dbReference type="GO" id="GO:0004497">
    <property type="term" value="F:monooxygenase activity"/>
    <property type="evidence" value="ECO:0007669"/>
    <property type="project" value="UniProtKB-KW"/>
</dbReference>
<keyword evidence="3 8" id="KW-0349">Heme</keyword>
<accession>A0AAV9JJW6</accession>
<evidence type="ECO:0000256" key="10">
    <source>
        <dbReference type="SAM" id="SignalP"/>
    </source>
</evidence>
<dbReference type="PROSITE" id="PS00086">
    <property type="entry name" value="CYTOCHROME_P450"/>
    <property type="match status" value="1"/>
</dbReference>
<dbReference type="InterPro" id="IPR017972">
    <property type="entry name" value="Cyt_P450_CS"/>
</dbReference>
<dbReference type="PANTHER" id="PTHR24287:SF1">
    <property type="entry name" value="P450, PUTATIVE (EUROFUNG)-RELATED"/>
    <property type="match status" value="1"/>
</dbReference>
<evidence type="ECO:0000313" key="11">
    <source>
        <dbReference type="EMBL" id="KAK4545545.1"/>
    </source>
</evidence>
<keyword evidence="12" id="KW-1185">Reference proteome</keyword>
<feature type="chain" id="PRO_5043664691" description="Cytochrome P450" evidence="10">
    <location>
        <begin position="25"/>
        <end position="536"/>
    </location>
</feature>
<evidence type="ECO:0008006" key="13">
    <source>
        <dbReference type="Google" id="ProtNLM"/>
    </source>
</evidence>
<dbReference type="PRINTS" id="PR00385">
    <property type="entry name" value="P450"/>
</dbReference>
<dbReference type="InterPro" id="IPR036396">
    <property type="entry name" value="Cyt_P450_sf"/>
</dbReference>
<dbReference type="InterPro" id="IPR002401">
    <property type="entry name" value="Cyt_P450_E_grp-I"/>
</dbReference>
<protein>
    <recommendedName>
        <fullName evidence="13">Cytochrome P450</fullName>
    </recommendedName>
</protein>
<dbReference type="AlphaFoldDB" id="A0AAV9JJW6"/>
<evidence type="ECO:0000256" key="7">
    <source>
        <dbReference type="ARBA" id="ARBA00023033"/>
    </source>
</evidence>
<evidence type="ECO:0000256" key="8">
    <source>
        <dbReference type="PIRSR" id="PIRSR602401-1"/>
    </source>
</evidence>
<keyword evidence="6 8" id="KW-0408">Iron</keyword>
<dbReference type="EMBL" id="JAVFHQ010000019">
    <property type="protein sequence ID" value="KAK4545545.1"/>
    <property type="molecule type" value="Genomic_DNA"/>
</dbReference>
<evidence type="ECO:0000256" key="9">
    <source>
        <dbReference type="RuleBase" id="RU000461"/>
    </source>
</evidence>
<organism evidence="11 12">
    <name type="scientific">Oleoguttula mirabilis</name>
    <dbReference type="NCBI Taxonomy" id="1507867"/>
    <lineage>
        <taxon>Eukaryota</taxon>
        <taxon>Fungi</taxon>
        <taxon>Dikarya</taxon>
        <taxon>Ascomycota</taxon>
        <taxon>Pezizomycotina</taxon>
        <taxon>Dothideomycetes</taxon>
        <taxon>Dothideomycetidae</taxon>
        <taxon>Mycosphaerellales</taxon>
        <taxon>Teratosphaeriaceae</taxon>
        <taxon>Oleoguttula</taxon>
    </lineage>
</organism>
<keyword evidence="7 9" id="KW-0503">Monooxygenase</keyword>
<keyword evidence="10" id="KW-0732">Signal</keyword>
<keyword evidence="5 9" id="KW-0560">Oxidoreductase</keyword>
<reference evidence="11 12" key="1">
    <citation type="submission" date="2021-11" db="EMBL/GenBank/DDBJ databases">
        <title>Black yeast isolated from Biological Soil Crust.</title>
        <authorList>
            <person name="Kurbessoian T."/>
        </authorList>
    </citation>
    <scope>NUCLEOTIDE SEQUENCE [LARGE SCALE GENOMIC DNA]</scope>
    <source>
        <strain evidence="11 12">CCFEE 5522</strain>
    </source>
</reference>
<dbReference type="Proteomes" id="UP001324427">
    <property type="component" value="Unassembled WGS sequence"/>
</dbReference>
<evidence type="ECO:0000313" key="12">
    <source>
        <dbReference type="Proteomes" id="UP001324427"/>
    </source>
</evidence>
<evidence type="ECO:0000256" key="6">
    <source>
        <dbReference type="ARBA" id="ARBA00023004"/>
    </source>
</evidence>
<evidence type="ECO:0000256" key="1">
    <source>
        <dbReference type="ARBA" id="ARBA00001971"/>
    </source>
</evidence>
<evidence type="ECO:0000256" key="4">
    <source>
        <dbReference type="ARBA" id="ARBA00022723"/>
    </source>
</evidence>
<dbReference type="GO" id="GO:0020037">
    <property type="term" value="F:heme binding"/>
    <property type="evidence" value="ECO:0007669"/>
    <property type="project" value="InterPro"/>
</dbReference>
<comment type="cofactor">
    <cofactor evidence="1 8">
        <name>heme</name>
        <dbReference type="ChEBI" id="CHEBI:30413"/>
    </cofactor>
</comment>
<evidence type="ECO:0000256" key="3">
    <source>
        <dbReference type="ARBA" id="ARBA00022617"/>
    </source>
</evidence>
<evidence type="ECO:0000256" key="5">
    <source>
        <dbReference type="ARBA" id="ARBA00023002"/>
    </source>
</evidence>
<dbReference type="SUPFAM" id="SSF48264">
    <property type="entry name" value="Cytochrome P450"/>
    <property type="match status" value="1"/>
</dbReference>
<name>A0AAV9JJW6_9PEZI</name>
<dbReference type="PANTHER" id="PTHR24287">
    <property type="entry name" value="P450, PUTATIVE (EUROFUNG)-RELATED"/>
    <property type="match status" value="1"/>
</dbReference>
<comment type="caution">
    <text evidence="11">The sequence shown here is derived from an EMBL/GenBank/DDBJ whole genome shotgun (WGS) entry which is preliminary data.</text>
</comment>
<dbReference type="InterPro" id="IPR001128">
    <property type="entry name" value="Cyt_P450"/>
</dbReference>
<sequence>MALWASPLLWTIVALPLLYRLVSSFLSERRFKAFAKAHGCEPVYKAQDQKWPWGLDRMYAVLTARKRGEDPLDHYFAPPLYEHHTLERALLGGAQIIETIEPANVKTMLATNFDEWVIGEYRHRAFRAVQGYNIFTSDGPFWQHSRAMFRPQFSRDLVNDLEATERATSVLFEAIGPTDEKGWTTLTNIKPLLFRFVLDTATEFLFGESIESQKALMLSRAGTNDEEHDIGRIAGSNEFAEAFDTCSYFMVLRIRLQQLYFLGNTKEFRKAVAIISSVPNRILKHALQYGRDDQKQRKYDLLSSLMEQTRDVKELQAQTLGILFASRDTTSSLLLWTVLLLGQNPSIYKKLRETVLQRFAQPSGAILDFAELKDCRYLQHVLLESMRLYQPVPLNSRVAVKDTVLPIGGGADGLKPIAIRQGQQVLWNIYAMHRRTDLWGEDALEYKPERWEDPKRSRLLGGGWLYTPFSGGPRICIGQQYAMTEASYCLVRLLQRYDAIELDPDSGAAKHEHIKKTIGVTLAPVELNLRLHETQK</sequence>
<keyword evidence="4 8" id="KW-0479">Metal-binding</keyword>
<dbReference type="GO" id="GO:0005506">
    <property type="term" value="F:iron ion binding"/>
    <property type="evidence" value="ECO:0007669"/>
    <property type="project" value="InterPro"/>
</dbReference>
<evidence type="ECO:0000256" key="2">
    <source>
        <dbReference type="ARBA" id="ARBA00010617"/>
    </source>
</evidence>
<feature type="binding site" description="axial binding residue" evidence="8">
    <location>
        <position position="476"/>
    </location>
    <ligand>
        <name>heme</name>
        <dbReference type="ChEBI" id="CHEBI:30413"/>
    </ligand>
    <ligandPart>
        <name>Fe</name>
        <dbReference type="ChEBI" id="CHEBI:18248"/>
    </ligandPart>
</feature>
<dbReference type="GO" id="GO:0016705">
    <property type="term" value="F:oxidoreductase activity, acting on paired donors, with incorporation or reduction of molecular oxygen"/>
    <property type="evidence" value="ECO:0007669"/>
    <property type="project" value="InterPro"/>
</dbReference>
<dbReference type="Pfam" id="PF00067">
    <property type="entry name" value="p450"/>
    <property type="match status" value="1"/>
</dbReference>
<dbReference type="CDD" id="cd11063">
    <property type="entry name" value="CYP52"/>
    <property type="match status" value="1"/>
</dbReference>
<comment type="similarity">
    <text evidence="2 9">Belongs to the cytochrome P450 family.</text>
</comment>
<gene>
    <name evidence="11" type="ORF">LTR36_002895</name>
</gene>
<dbReference type="PRINTS" id="PR00463">
    <property type="entry name" value="EP450I"/>
</dbReference>
<feature type="signal peptide" evidence="10">
    <location>
        <begin position="1"/>
        <end position="24"/>
    </location>
</feature>